<gene>
    <name evidence="2" type="ORF">ROHU_001342</name>
</gene>
<dbReference type="InterPro" id="IPR051320">
    <property type="entry name" value="Viral_Replic_Matur_Polypro"/>
</dbReference>
<name>A0A498P2A7_LABRO</name>
<dbReference type="Proteomes" id="UP000290572">
    <property type="component" value="Unassembled WGS sequence"/>
</dbReference>
<keyword evidence="3" id="KW-1185">Reference proteome</keyword>
<proteinExistence type="predicted"/>
<accession>A0A498P2A7</accession>
<dbReference type="PANTHER" id="PTHR33064">
    <property type="entry name" value="POL PROTEIN"/>
    <property type="match status" value="1"/>
</dbReference>
<feature type="domain" description="Reverse transcriptase/retrotransposon-derived protein RNase H-like" evidence="1">
    <location>
        <begin position="3"/>
        <end position="80"/>
    </location>
</feature>
<dbReference type="Gene3D" id="3.10.20.370">
    <property type="match status" value="1"/>
</dbReference>
<evidence type="ECO:0000313" key="2">
    <source>
        <dbReference type="EMBL" id="RXN38198.1"/>
    </source>
</evidence>
<evidence type="ECO:0000313" key="3">
    <source>
        <dbReference type="Proteomes" id="UP000290572"/>
    </source>
</evidence>
<comment type="caution">
    <text evidence="2">The sequence shown here is derived from an EMBL/GenBank/DDBJ whole genome shotgun (WGS) entry which is preliminary data.</text>
</comment>
<dbReference type="AlphaFoldDB" id="A0A498P2A7"/>
<organism evidence="2 3">
    <name type="scientific">Labeo rohita</name>
    <name type="common">Indian major carp</name>
    <name type="synonym">Cyprinus rohita</name>
    <dbReference type="NCBI Taxonomy" id="84645"/>
    <lineage>
        <taxon>Eukaryota</taxon>
        <taxon>Metazoa</taxon>
        <taxon>Chordata</taxon>
        <taxon>Craniata</taxon>
        <taxon>Vertebrata</taxon>
        <taxon>Euteleostomi</taxon>
        <taxon>Actinopterygii</taxon>
        <taxon>Neopterygii</taxon>
        <taxon>Teleostei</taxon>
        <taxon>Ostariophysi</taxon>
        <taxon>Cypriniformes</taxon>
        <taxon>Cyprinidae</taxon>
        <taxon>Labeoninae</taxon>
        <taxon>Labeonini</taxon>
        <taxon>Labeo</taxon>
    </lineage>
</organism>
<reference evidence="2 3" key="1">
    <citation type="submission" date="2018-03" db="EMBL/GenBank/DDBJ databases">
        <title>Draft genome sequence of Rohu Carp (Labeo rohita).</title>
        <authorList>
            <person name="Das P."/>
            <person name="Kushwaha B."/>
            <person name="Joshi C.G."/>
            <person name="Kumar D."/>
            <person name="Nagpure N.S."/>
            <person name="Sahoo L."/>
            <person name="Das S.P."/>
            <person name="Bit A."/>
            <person name="Patnaik S."/>
            <person name="Meher P.K."/>
            <person name="Jayasankar P."/>
            <person name="Koringa P.G."/>
            <person name="Patel N.V."/>
            <person name="Hinsu A.T."/>
            <person name="Kumar R."/>
            <person name="Pandey M."/>
            <person name="Agarwal S."/>
            <person name="Srivastava S."/>
            <person name="Singh M."/>
            <person name="Iquebal M.A."/>
            <person name="Jaiswal S."/>
            <person name="Angadi U.B."/>
            <person name="Kumar N."/>
            <person name="Raza M."/>
            <person name="Shah T.M."/>
            <person name="Rai A."/>
            <person name="Jena J.K."/>
        </authorList>
    </citation>
    <scope>NUCLEOTIDE SEQUENCE [LARGE SCALE GENOMIC DNA]</scope>
    <source>
        <strain evidence="2">DASCIFA01</strain>
        <tissue evidence="2">Testis</tissue>
    </source>
</reference>
<dbReference type="PANTHER" id="PTHR33064:SF36">
    <property type="entry name" value="CCHC-TYPE DOMAIN-CONTAINING PROTEIN"/>
    <property type="match status" value="1"/>
</dbReference>
<dbReference type="EMBL" id="QBIY01005054">
    <property type="protein sequence ID" value="RXN38198.1"/>
    <property type="molecule type" value="Genomic_DNA"/>
</dbReference>
<dbReference type="SUPFAM" id="SSF56672">
    <property type="entry name" value="DNA/RNA polymerases"/>
    <property type="match status" value="1"/>
</dbReference>
<sequence length="335" mass="37901">MHFAALKKAITTAPTLGLPSFQKEFHLHVRETEGVAMGVLLQQHGSTYRPVAYLSKKLDNVAAGMPACLRAVSAAAIVVQMAEKIDEWCPMIVYTSHQVCIGSGEQDRRNVGRAEGTSPDVPSLLYLLIEIINKRVIQNVSSRYPTSLLRTVTFPVHQVLESASPPPRVQNTVDRIGRFPIYEPRRWGNWDRRINTSKKYRFDFRHMEHGMNPPVRWREIKADCHRTNDLGDRKRANEFGSKFIRNGSERNVLSRKPHFGTDDVYGRPRPVAIGLGLGARSHLDQSLTGSGPCATAPLDEGVSGGDRDFGFQTWKNWWLVSYTTFKWGKARGRYW</sequence>
<dbReference type="InterPro" id="IPR041577">
    <property type="entry name" value="RT_RNaseH_2"/>
</dbReference>
<evidence type="ECO:0000259" key="1">
    <source>
        <dbReference type="Pfam" id="PF17919"/>
    </source>
</evidence>
<dbReference type="InterPro" id="IPR043502">
    <property type="entry name" value="DNA/RNA_pol_sf"/>
</dbReference>
<protein>
    <submittedName>
        <fullName evidence="2">Endogenous retrovirus group K member 18 Pol-like protein</fullName>
    </submittedName>
</protein>
<dbReference type="Pfam" id="PF17919">
    <property type="entry name" value="RT_RNaseH_2"/>
    <property type="match status" value="1"/>
</dbReference>